<dbReference type="AlphaFoldDB" id="A0A6J0LIN2"/>
<dbReference type="PRINTS" id="PR00031">
    <property type="entry name" value="HTHREPRESSR"/>
</dbReference>
<feature type="region of interest" description="Disordered" evidence="12">
    <location>
        <begin position="32"/>
        <end position="59"/>
    </location>
</feature>
<keyword evidence="6 8" id="KW-0539">Nucleus</keyword>
<keyword evidence="14" id="KW-1185">Reference proteome</keyword>
<dbReference type="InterPro" id="IPR001356">
    <property type="entry name" value="HD"/>
</dbReference>
<keyword evidence="3 8" id="KW-0238">DNA-binding</keyword>
<evidence type="ECO:0000313" key="14">
    <source>
        <dbReference type="Proteomes" id="UP000504610"/>
    </source>
</evidence>
<evidence type="ECO:0000313" key="15">
    <source>
        <dbReference type="RefSeq" id="XP_018459867.1"/>
    </source>
</evidence>
<dbReference type="Pfam" id="PF00046">
    <property type="entry name" value="Homeodomain"/>
    <property type="match status" value="1"/>
</dbReference>
<dbReference type="PROSITE" id="PS50071">
    <property type="entry name" value="HOMEOBOX_2"/>
    <property type="match status" value="1"/>
</dbReference>
<sequence>MDQTSVLSSQEYPYTIPTQSECIIIYQIDGSSSGDGSKQVKRRRKRRSKGSSATNEDDVRAMEGMFRKRKLTDEQVTMLEYSFENEHKLESGRKEKIAGELGLDPRQVAVWFQNRRARWKNKKLEEEYAKLKSQHDSVVLGQCQLESQVLKLTEQLSEAQNEIRKLSERLVVQETSTNSSSSSLSVEANDAPNDFEFAPTDTTNYNIPLYMLDNNYYLQNMEYWDGLYEQF</sequence>
<dbReference type="GO" id="GO:0045893">
    <property type="term" value="P:positive regulation of DNA-templated transcription"/>
    <property type="evidence" value="ECO:0007669"/>
    <property type="project" value="TreeGrafter"/>
</dbReference>
<dbReference type="CDD" id="cd00086">
    <property type="entry name" value="homeodomain"/>
    <property type="match status" value="1"/>
</dbReference>
<dbReference type="InterPro" id="IPR045224">
    <property type="entry name" value="HDZip_class_I_plant"/>
</dbReference>
<dbReference type="Gene3D" id="1.10.10.60">
    <property type="entry name" value="Homeodomain-like"/>
    <property type="match status" value="1"/>
</dbReference>
<proteinExistence type="inferred from homology"/>
<organism evidence="14 15">
    <name type="scientific">Raphanus sativus</name>
    <name type="common">Radish</name>
    <name type="synonym">Raphanus raphanistrum var. sativus</name>
    <dbReference type="NCBI Taxonomy" id="3726"/>
    <lineage>
        <taxon>Eukaryota</taxon>
        <taxon>Viridiplantae</taxon>
        <taxon>Streptophyta</taxon>
        <taxon>Embryophyta</taxon>
        <taxon>Tracheophyta</taxon>
        <taxon>Spermatophyta</taxon>
        <taxon>Magnoliopsida</taxon>
        <taxon>eudicotyledons</taxon>
        <taxon>Gunneridae</taxon>
        <taxon>Pentapetalae</taxon>
        <taxon>rosids</taxon>
        <taxon>malvids</taxon>
        <taxon>Brassicales</taxon>
        <taxon>Brassicaceae</taxon>
        <taxon>Brassiceae</taxon>
        <taxon>Raphanus</taxon>
    </lineage>
</organism>
<keyword evidence="4 8" id="KW-0371">Homeobox</keyword>
<dbReference type="KEGG" id="rsz:108830783"/>
<dbReference type="InterPro" id="IPR017970">
    <property type="entry name" value="Homeobox_CS"/>
</dbReference>
<dbReference type="KEGG" id="rsz:130496193"/>
<dbReference type="GO" id="GO:0009733">
    <property type="term" value="P:response to auxin"/>
    <property type="evidence" value="ECO:0007669"/>
    <property type="project" value="UniProtKB-ARBA"/>
</dbReference>
<dbReference type="SMART" id="SM00389">
    <property type="entry name" value="HOX"/>
    <property type="match status" value="1"/>
</dbReference>
<feature type="coiled-coil region" evidence="11">
    <location>
        <begin position="114"/>
        <end position="176"/>
    </location>
</feature>
<dbReference type="GeneID" id="108830783"/>
<evidence type="ECO:0000256" key="1">
    <source>
        <dbReference type="ARBA" id="ARBA00004123"/>
    </source>
</evidence>
<evidence type="ECO:0000256" key="11">
    <source>
        <dbReference type="SAM" id="Coils"/>
    </source>
</evidence>
<dbReference type="InterPro" id="IPR000047">
    <property type="entry name" value="HTH_motif"/>
</dbReference>
<keyword evidence="5 10" id="KW-0804">Transcription</keyword>
<dbReference type="PROSITE" id="PS00027">
    <property type="entry name" value="HOMEOBOX_1"/>
    <property type="match status" value="1"/>
</dbReference>
<evidence type="ECO:0000313" key="16">
    <source>
        <dbReference type="RefSeq" id="XP_056844023.1"/>
    </source>
</evidence>
<evidence type="ECO:0000256" key="9">
    <source>
        <dbReference type="RuleBase" id="RU000682"/>
    </source>
</evidence>
<dbReference type="PANTHER" id="PTHR24326:SF595">
    <property type="entry name" value="HOMEOBOX-LEUCINE ZIPPER PROTEIN"/>
    <property type="match status" value="1"/>
</dbReference>
<comment type="similarity">
    <text evidence="7 10">Belongs to the HD-ZIP homeobox family. Class I subfamily.</text>
</comment>
<dbReference type="GO" id="GO:0000981">
    <property type="term" value="F:DNA-binding transcription factor activity, RNA polymerase II-specific"/>
    <property type="evidence" value="ECO:0007669"/>
    <property type="project" value="UniProtKB-UniRule"/>
</dbReference>
<gene>
    <name evidence="15" type="primary">LOC108830783</name>
    <name evidence="16" type="synonym">LOC130496193</name>
</gene>
<feature type="domain" description="Homeobox" evidence="13">
    <location>
        <begin position="62"/>
        <end position="122"/>
    </location>
</feature>
<evidence type="ECO:0000256" key="6">
    <source>
        <dbReference type="ARBA" id="ARBA00023242"/>
    </source>
</evidence>
<keyword evidence="2 10" id="KW-0805">Transcription regulation</keyword>
<reference evidence="15 16" key="2">
    <citation type="submission" date="2025-04" db="UniProtKB">
        <authorList>
            <consortium name="RefSeq"/>
        </authorList>
    </citation>
    <scope>IDENTIFICATION</scope>
    <source>
        <tissue evidence="15 16">Leaf</tissue>
    </source>
</reference>
<dbReference type="Proteomes" id="UP000504610">
    <property type="component" value="Chromosome 6"/>
</dbReference>
<evidence type="ECO:0000259" key="13">
    <source>
        <dbReference type="PROSITE" id="PS50071"/>
    </source>
</evidence>
<dbReference type="InterPro" id="IPR009057">
    <property type="entry name" value="Homeodomain-like_sf"/>
</dbReference>
<dbReference type="RefSeq" id="XP_018459867.1">
    <property type="nucleotide sequence ID" value="XM_018604365.2"/>
</dbReference>
<dbReference type="SUPFAM" id="SSF46689">
    <property type="entry name" value="Homeodomain-like"/>
    <property type="match status" value="1"/>
</dbReference>
<comment type="subcellular location">
    <subcellularLocation>
        <location evidence="1 8 9">Nucleus</location>
    </subcellularLocation>
</comment>
<dbReference type="FunFam" id="1.10.10.60:FF:000241">
    <property type="entry name" value="homeobox-leucine zipper protein ATHB-40"/>
    <property type="match status" value="1"/>
</dbReference>
<evidence type="ECO:0000256" key="4">
    <source>
        <dbReference type="ARBA" id="ARBA00023155"/>
    </source>
</evidence>
<evidence type="ECO:0000256" key="8">
    <source>
        <dbReference type="PROSITE-ProRule" id="PRU00108"/>
    </source>
</evidence>
<accession>A0A6J0LIN2</accession>
<evidence type="ECO:0000256" key="3">
    <source>
        <dbReference type="ARBA" id="ARBA00023125"/>
    </source>
</evidence>
<feature type="DNA-binding region" description="Homeobox" evidence="8">
    <location>
        <begin position="64"/>
        <end position="123"/>
    </location>
</feature>
<name>A0A6J0LIN2_RAPSA</name>
<reference evidence="14" key="1">
    <citation type="journal article" date="2019" name="Database">
        <title>The radish genome database (RadishGD): an integrated information resource for radish genomics.</title>
        <authorList>
            <person name="Yu H.J."/>
            <person name="Baek S."/>
            <person name="Lee Y.J."/>
            <person name="Cho A."/>
            <person name="Mun J.H."/>
        </authorList>
    </citation>
    <scope>NUCLEOTIDE SEQUENCE [LARGE SCALE GENOMIC DNA]</scope>
    <source>
        <strain evidence="14">cv. WK10039</strain>
    </source>
</reference>
<dbReference type="RefSeq" id="XP_056844023.1">
    <property type="nucleotide sequence ID" value="XM_056988043.1"/>
</dbReference>
<dbReference type="GO" id="GO:0005634">
    <property type="term" value="C:nucleus"/>
    <property type="evidence" value="ECO:0007669"/>
    <property type="project" value="UniProtKB-SubCell"/>
</dbReference>
<protein>
    <recommendedName>
        <fullName evidence="10">Homeobox-leucine zipper protein</fullName>
    </recommendedName>
    <alternativeName>
        <fullName evidence="10">HD-ZIP protein</fullName>
    </alternativeName>
    <alternativeName>
        <fullName evidence="10">Homeodomain transcription factor</fullName>
    </alternativeName>
</protein>
<evidence type="ECO:0000256" key="12">
    <source>
        <dbReference type="SAM" id="MobiDB-lite"/>
    </source>
</evidence>
<comment type="function">
    <text evidence="10">Transcription factor.</text>
</comment>
<evidence type="ECO:0000256" key="10">
    <source>
        <dbReference type="RuleBase" id="RU369038"/>
    </source>
</evidence>
<evidence type="ECO:0000256" key="7">
    <source>
        <dbReference type="ARBA" id="ARBA00025748"/>
    </source>
</evidence>
<feature type="compositionally biased region" description="Basic residues" evidence="12">
    <location>
        <begin position="39"/>
        <end position="49"/>
    </location>
</feature>
<dbReference type="GO" id="GO:0043565">
    <property type="term" value="F:sequence-specific DNA binding"/>
    <property type="evidence" value="ECO:0007669"/>
    <property type="project" value="TreeGrafter"/>
</dbReference>
<evidence type="ECO:0000256" key="5">
    <source>
        <dbReference type="ARBA" id="ARBA00023163"/>
    </source>
</evidence>
<dbReference type="OrthoDB" id="6159439at2759"/>
<evidence type="ECO:0000256" key="2">
    <source>
        <dbReference type="ARBA" id="ARBA00023015"/>
    </source>
</evidence>
<keyword evidence="11" id="KW-0175">Coiled coil</keyword>
<dbReference type="PANTHER" id="PTHR24326">
    <property type="entry name" value="HOMEOBOX-LEUCINE ZIPPER PROTEIN"/>
    <property type="match status" value="1"/>
</dbReference>